<proteinExistence type="predicted"/>
<gene>
    <name evidence="8" type="ORF">CSSPJE1EN2_LOCUS22725</name>
</gene>
<dbReference type="InterPro" id="IPR001356">
    <property type="entry name" value="HD"/>
</dbReference>
<accession>A0ABP1BY07</accession>
<dbReference type="InterPro" id="IPR002913">
    <property type="entry name" value="START_lipid-bd_dom"/>
</dbReference>
<reference evidence="8" key="1">
    <citation type="submission" date="2024-03" db="EMBL/GenBank/DDBJ databases">
        <authorList>
            <consortium name="ELIXIR-Norway"/>
            <consortium name="Elixir Norway"/>
        </authorList>
    </citation>
    <scope>NUCLEOTIDE SEQUENCE</scope>
</reference>
<evidence type="ECO:0000259" key="7">
    <source>
        <dbReference type="PROSITE" id="PS50848"/>
    </source>
</evidence>
<protein>
    <submittedName>
        <fullName evidence="8">Uncharacterized protein</fullName>
    </submittedName>
</protein>
<dbReference type="Gene3D" id="1.10.10.60">
    <property type="entry name" value="Homeodomain-like"/>
    <property type="match status" value="1"/>
</dbReference>
<evidence type="ECO:0000256" key="1">
    <source>
        <dbReference type="ARBA" id="ARBA00004123"/>
    </source>
</evidence>
<feature type="domain" description="Homeobox" evidence="6">
    <location>
        <begin position="186"/>
        <end position="242"/>
    </location>
</feature>
<evidence type="ECO:0000256" key="3">
    <source>
        <dbReference type="PROSITE-ProRule" id="PRU00108"/>
    </source>
</evidence>
<evidence type="ECO:0000256" key="5">
    <source>
        <dbReference type="SAM" id="MobiDB-lite"/>
    </source>
</evidence>
<dbReference type="SUPFAM" id="SSF46689">
    <property type="entry name" value="Homeodomain-like"/>
    <property type="match status" value="1"/>
</dbReference>
<dbReference type="CDD" id="cd00086">
    <property type="entry name" value="homeodomain"/>
    <property type="match status" value="1"/>
</dbReference>
<evidence type="ECO:0000256" key="4">
    <source>
        <dbReference type="RuleBase" id="RU000682"/>
    </source>
</evidence>
<keyword evidence="3 4" id="KW-0539">Nucleus</keyword>
<evidence type="ECO:0000313" key="9">
    <source>
        <dbReference type="Proteomes" id="UP001497522"/>
    </source>
</evidence>
<name>A0ABP1BY07_9BRYO</name>
<dbReference type="PROSITE" id="PS50071">
    <property type="entry name" value="HOMEOBOX_2"/>
    <property type="match status" value="1"/>
</dbReference>
<evidence type="ECO:0000256" key="2">
    <source>
        <dbReference type="ARBA" id="ARBA00023054"/>
    </source>
</evidence>
<dbReference type="SUPFAM" id="SSF55961">
    <property type="entry name" value="Bet v1-like"/>
    <property type="match status" value="1"/>
</dbReference>
<organism evidence="8 9">
    <name type="scientific">Sphagnum jensenii</name>
    <dbReference type="NCBI Taxonomy" id="128206"/>
    <lineage>
        <taxon>Eukaryota</taxon>
        <taxon>Viridiplantae</taxon>
        <taxon>Streptophyta</taxon>
        <taxon>Embryophyta</taxon>
        <taxon>Bryophyta</taxon>
        <taxon>Sphagnophytina</taxon>
        <taxon>Sphagnopsida</taxon>
        <taxon>Sphagnales</taxon>
        <taxon>Sphagnaceae</taxon>
        <taxon>Sphagnum</taxon>
    </lineage>
</organism>
<dbReference type="Gene3D" id="3.30.530.20">
    <property type="match status" value="1"/>
</dbReference>
<evidence type="ECO:0000313" key="8">
    <source>
        <dbReference type="EMBL" id="CAK9881369.1"/>
    </source>
</evidence>
<evidence type="ECO:0000259" key="6">
    <source>
        <dbReference type="PROSITE" id="PS50071"/>
    </source>
</evidence>
<dbReference type="PROSITE" id="PS50848">
    <property type="entry name" value="START"/>
    <property type="match status" value="1"/>
</dbReference>
<comment type="subcellular location">
    <subcellularLocation>
        <location evidence="1 3 4">Nucleus</location>
    </subcellularLocation>
</comment>
<keyword evidence="2" id="KW-0175">Coiled coil</keyword>
<feature type="domain" description="START" evidence="7">
    <location>
        <begin position="345"/>
        <end position="499"/>
    </location>
</feature>
<dbReference type="Pfam" id="PF01852">
    <property type="entry name" value="START"/>
    <property type="match status" value="1"/>
</dbReference>
<feature type="region of interest" description="Disordered" evidence="5">
    <location>
        <begin position="309"/>
        <end position="340"/>
    </location>
</feature>
<keyword evidence="9" id="KW-1185">Reference proteome</keyword>
<dbReference type="InterPro" id="IPR023393">
    <property type="entry name" value="START-like_dom_sf"/>
</dbReference>
<dbReference type="PANTHER" id="PTHR45950:SF7">
    <property type="entry name" value="HOMEOBOX-LEUCINE ZIPPER PROTEIN ATHB-14"/>
    <property type="match status" value="1"/>
</dbReference>
<dbReference type="InterPro" id="IPR044830">
    <property type="entry name" value="HD-Zip_III"/>
</dbReference>
<feature type="DNA-binding region" description="Homeobox" evidence="3">
    <location>
        <begin position="188"/>
        <end position="243"/>
    </location>
</feature>
<dbReference type="InterPro" id="IPR009057">
    <property type="entry name" value="Homeodomain-like_sf"/>
</dbReference>
<keyword evidence="3 4" id="KW-0371">Homeobox</keyword>
<keyword evidence="3 4" id="KW-0238">DNA-binding</keyword>
<dbReference type="PANTHER" id="PTHR45950">
    <property type="entry name" value="HOMEOBOX-LEUCINE ZIPPER PROTEIN ATHB-14"/>
    <property type="match status" value="1"/>
</dbReference>
<dbReference type="Pfam" id="PF00046">
    <property type="entry name" value="Homeodomain"/>
    <property type="match status" value="1"/>
</dbReference>
<dbReference type="SMART" id="SM00389">
    <property type="entry name" value="HOX"/>
    <property type="match status" value="1"/>
</dbReference>
<dbReference type="EMBL" id="OZ023709">
    <property type="protein sequence ID" value="CAK9881369.1"/>
    <property type="molecule type" value="Genomic_DNA"/>
</dbReference>
<sequence length="499" mass="56082">MAMASPLSVCVCSAAPCVRRDDVAQQRRELQTFCPPLVDGRVPRRLRVCIADLLRFCSCSDYYAVSSSFQVSDRSRDLQQYAFLFASSGEKISFDLEQRLKQEHETCGSLWKLASSLVELGAPFCPLKNSEIKYRNRQSWWQHRHTGHTRRGKQRCDRSVLEAMQQQEDHHYSGMDSFIMCGKYVRYTNEQVEALEHVYHECPKPSSIRRQQLVKDCPILAHIEPKQIKVWFQNRRCREKQQQESSRLLIVNAKLAALNKLLMEENERLSKHSLQLTLENHVLRQELQQMPAASLGGIRNQLDQAALASTETSSDSVVSGGGLHPQATPQHSPQTPSPAADELVVSLTEIQLLSIAEETVTEFISKATGTAIDWIQLPGMKPGPHAIGIVAISHGCLGVAARACSLVGLEPSKVAEVLKDRPSWLPDCHRLSILSSFTTGNGGTVELIYTQMYAPTTLAPPQDFYTLRYTTILENRNMVVSDQHYSLFCCEVQSILSDR</sequence>
<dbReference type="Proteomes" id="UP001497522">
    <property type="component" value="Chromosome 8"/>
</dbReference>